<proteinExistence type="predicted"/>
<dbReference type="Proteomes" id="UP001232117">
    <property type="component" value="Chromosome"/>
</dbReference>
<accession>A0ABY8N4X0</accession>
<evidence type="ECO:0000313" key="1">
    <source>
        <dbReference type="EMBL" id="WGK94258.1"/>
    </source>
</evidence>
<protein>
    <submittedName>
        <fullName evidence="1">Uncharacterized protein</fullName>
    </submittedName>
</protein>
<dbReference type="EMBL" id="CP092332">
    <property type="protein sequence ID" value="WGK94258.1"/>
    <property type="molecule type" value="Genomic_DNA"/>
</dbReference>
<dbReference type="RefSeq" id="WP_264533015.1">
    <property type="nucleotide sequence ID" value="NZ_CP092332.1"/>
</dbReference>
<gene>
    <name evidence="1" type="ORF">MG292_09245</name>
</gene>
<organism evidence="1 2">
    <name type="scientific">Flavobacterium keumense</name>
    <dbReference type="NCBI Taxonomy" id="1306518"/>
    <lineage>
        <taxon>Bacteria</taxon>
        <taxon>Pseudomonadati</taxon>
        <taxon>Bacteroidota</taxon>
        <taxon>Flavobacteriia</taxon>
        <taxon>Flavobacteriales</taxon>
        <taxon>Flavobacteriaceae</taxon>
        <taxon>Flavobacterium</taxon>
    </lineage>
</organism>
<evidence type="ECO:0000313" key="2">
    <source>
        <dbReference type="Proteomes" id="UP001232117"/>
    </source>
</evidence>
<sequence length="89" mass="10211">MELQINNITDLEQLVIKDKITPLQAEKILIKSLNLLAVDFGIKTVTKERILNTIDVLKNSLENNEVPLFSLSQIRDEAIQEYSIKNVFK</sequence>
<name>A0ABY8N4X0_9FLAO</name>
<keyword evidence="2" id="KW-1185">Reference proteome</keyword>
<reference evidence="1 2" key="1">
    <citation type="submission" date="2022-02" db="EMBL/GenBank/DDBJ databases">
        <authorList>
            <person name="Cha I.-T."/>
            <person name="Lee K.-E."/>
            <person name="Park S.-J."/>
        </authorList>
    </citation>
    <scope>NUCLEOTIDE SEQUENCE [LARGE SCALE GENOMIC DNA]</scope>
    <source>
        <strain evidence="1 2">K3R-10</strain>
    </source>
</reference>
<reference evidence="1 2" key="2">
    <citation type="submission" date="2023-06" db="EMBL/GenBank/DDBJ databases">
        <title>Complete Genome Sequence of Flavobacterium keumense K3R-10.</title>
        <authorList>
            <person name="Jeong H."/>
            <person name="Jhang S.Y."/>
            <person name="Kim J.N."/>
        </authorList>
    </citation>
    <scope>NUCLEOTIDE SEQUENCE [LARGE SCALE GENOMIC DNA]</scope>
    <source>
        <strain evidence="1 2">K3R-10</strain>
    </source>
</reference>